<dbReference type="PROSITE" id="PS51352">
    <property type="entry name" value="THIOREDOXIN_2"/>
    <property type="match status" value="1"/>
</dbReference>
<dbReference type="Proteomes" id="UP001519287">
    <property type="component" value="Unassembled WGS sequence"/>
</dbReference>
<evidence type="ECO:0000313" key="8">
    <source>
        <dbReference type="Proteomes" id="UP001519287"/>
    </source>
</evidence>
<keyword evidence="4" id="KW-1015">Disulfide bond</keyword>
<dbReference type="PANTHER" id="PTHR42852:SF6">
    <property type="entry name" value="THIOL:DISULFIDE INTERCHANGE PROTEIN DSBE"/>
    <property type="match status" value="1"/>
</dbReference>
<reference evidence="7 8" key="1">
    <citation type="submission" date="2021-03" db="EMBL/GenBank/DDBJ databases">
        <title>Genomic Encyclopedia of Type Strains, Phase IV (KMG-IV): sequencing the most valuable type-strain genomes for metagenomic binning, comparative biology and taxonomic classification.</title>
        <authorList>
            <person name="Goeker M."/>
        </authorList>
    </citation>
    <scope>NUCLEOTIDE SEQUENCE [LARGE SCALE GENOMIC DNA]</scope>
    <source>
        <strain evidence="7 8">DSM 26048</strain>
    </source>
</reference>
<evidence type="ECO:0000256" key="1">
    <source>
        <dbReference type="ARBA" id="ARBA00004196"/>
    </source>
</evidence>
<keyword evidence="3" id="KW-0812">Transmembrane</keyword>
<dbReference type="CDD" id="cd02966">
    <property type="entry name" value="TlpA_like_family"/>
    <property type="match status" value="1"/>
</dbReference>
<proteinExistence type="predicted"/>
<comment type="caution">
    <text evidence="7">The sequence shown here is derived from an EMBL/GenBank/DDBJ whole genome shotgun (WGS) entry which is preliminary data.</text>
</comment>
<dbReference type="SUPFAM" id="SSF52833">
    <property type="entry name" value="Thioredoxin-like"/>
    <property type="match status" value="1"/>
</dbReference>
<keyword evidence="8" id="KW-1185">Reference proteome</keyword>
<accession>A0ABS4IS33</accession>
<dbReference type="InterPro" id="IPR000866">
    <property type="entry name" value="AhpC/TSA"/>
</dbReference>
<evidence type="ECO:0000256" key="5">
    <source>
        <dbReference type="ARBA" id="ARBA00023284"/>
    </source>
</evidence>
<keyword evidence="2" id="KW-0201">Cytochrome c-type biogenesis</keyword>
<dbReference type="RefSeq" id="WP_209970506.1">
    <property type="nucleotide sequence ID" value="NZ_JAGGLB010000003.1"/>
</dbReference>
<evidence type="ECO:0000256" key="2">
    <source>
        <dbReference type="ARBA" id="ARBA00022748"/>
    </source>
</evidence>
<dbReference type="InterPro" id="IPR036249">
    <property type="entry name" value="Thioredoxin-like_sf"/>
</dbReference>
<dbReference type="Pfam" id="PF00578">
    <property type="entry name" value="AhpC-TSA"/>
    <property type="match status" value="1"/>
</dbReference>
<dbReference type="Gene3D" id="3.40.30.10">
    <property type="entry name" value="Glutaredoxin"/>
    <property type="match status" value="1"/>
</dbReference>
<dbReference type="InterPro" id="IPR050553">
    <property type="entry name" value="Thioredoxin_ResA/DsbE_sf"/>
</dbReference>
<evidence type="ECO:0000259" key="6">
    <source>
        <dbReference type="PROSITE" id="PS51352"/>
    </source>
</evidence>
<keyword evidence="5" id="KW-0676">Redox-active center</keyword>
<name>A0ABS4IS33_9BACL</name>
<dbReference type="EMBL" id="JAGGLB010000003">
    <property type="protein sequence ID" value="MBP1989696.1"/>
    <property type="molecule type" value="Genomic_DNA"/>
</dbReference>
<organism evidence="7 8">
    <name type="scientific">Paenibacillus eucommiae</name>
    <dbReference type="NCBI Taxonomy" id="1355755"/>
    <lineage>
        <taxon>Bacteria</taxon>
        <taxon>Bacillati</taxon>
        <taxon>Bacillota</taxon>
        <taxon>Bacilli</taxon>
        <taxon>Bacillales</taxon>
        <taxon>Paenibacillaceae</taxon>
        <taxon>Paenibacillus</taxon>
    </lineage>
</organism>
<protein>
    <submittedName>
        <fullName evidence="7">Peroxiredoxin</fullName>
    </submittedName>
</protein>
<gene>
    <name evidence="7" type="ORF">J2Z66_001294</name>
</gene>
<comment type="subcellular location">
    <subcellularLocation>
        <location evidence="1">Cell envelope</location>
    </subcellularLocation>
</comment>
<keyword evidence="3" id="KW-0735">Signal-anchor</keyword>
<dbReference type="InterPro" id="IPR017937">
    <property type="entry name" value="Thioredoxin_CS"/>
</dbReference>
<evidence type="ECO:0000313" key="7">
    <source>
        <dbReference type="EMBL" id="MBP1989696.1"/>
    </source>
</evidence>
<dbReference type="PANTHER" id="PTHR42852">
    <property type="entry name" value="THIOL:DISULFIDE INTERCHANGE PROTEIN DSBE"/>
    <property type="match status" value="1"/>
</dbReference>
<feature type="domain" description="Thioredoxin" evidence="6">
    <location>
        <begin position="33"/>
        <end position="170"/>
    </location>
</feature>
<dbReference type="InterPro" id="IPR013766">
    <property type="entry name" value="Thioredoxin_domain"/>
</dbReference>
<dbReference type="PROSITE" id="PS00194">
    <property type="entry name" value="THIOREDOXIN_1"/>
    <property type="match status" value="1"/>
</dbReference>
<evidence type="ECO:0000256" key="3">
    <source>
        <dbReference type="ARBA" id="ARBA00022968"/>
    </source>
</evidence>
<evidence type="ECO:0000256" key="4">
    <source>
        <dbReference type="ARBA" id="ARBA00023157"/>
    </source>
</evidence>
<sequence>MRNRWVQMVIIFVVLLAGAFAIWTASGKKLEEVKIGGKAPDFKLATLDGEIFELADFKGQGLVLNFWGTFCPPCVREMPALQKQSELWKGEPVRIIGVNLNESLVTVRMFMQQHQISFPTLMDNDQVRKTYRVNSYPTTFYIDANGVIQDIFVGEMKEKDIQTRIEKILGSKP</sequence>